<dbReference type="EMBL" id="HBIP01007120">
    <property type="protein sequence ID" value="CAE0488676.1"/>
    <property type="molecule type" value="Transcribed_RNA"/>
</dbReference>
<evidence type="ECO:0000256" key="1">
    <source>
        <dbReference type="SAM" id="MobiDB-lite"/>
    </source>
</evidence>
<accession>A0A7S3QPU2</accession>
<evidence type="ECO:0008006" key="3">
    <source>
        <dbReference type="Google" id="ProtNLM"/>
    </source>
</evidence>
<dbReference type="InterPro" id="IPR039875">
    <property type="entry name" value="LENG1-like"/>
</dbReference>
<dbReference type="PANTHER" id="PTHR22093">
    <property type="entry name" value="LEUKOCYTE RECEPTOR CLUSTER LRC MEMBER 1"/>
    <property type="match status" value="1"/>
</dbReference>
<sequence>MGGHGGLNILPQKRWNVYNRENRFKVAQDEAKAKEAEDAEEERHQQAEREYRHQTLMQRARKRTLGLEGEEEVAMQGELPPPELGAASVDGLPSTLLLQGEGGAAAPIEHINFWKEEEISNLNAQHPEVEAAKLEEARKRGKADFYTMDPKFDERFQLGYQMAGEKV</sequence>
<organism evidence="2">
    <name type="scientific">Dunaliella tertiolecta</name>
    <name type="common">Green alga</name>
    <dbReference type="NCBI Taxonomy" id="3047"/>
    <lineage>
        <taxon>Eukaryota</taxon>
        <taxon>Viridiplantae</taxon>
        <taxon>Chlorophyta</taxon>
        <taxon>core chlorophytes</taxon>
        <taxon>Chlorophyceae</taxon>
        <taxon>CS clade</taxon>
        <taxon>Chlamydomonadales</taxon>
        <taxon>Dunaliellaceae</taxon>
        <taxon>Dunaliella</taxon>
    </lineage>
</organism>
<dbReference type="PANTHER" id="PTHR22093:SF0">
    <property type="entry name" value="LEUKOCYTE RECEPTOR CLUSTER MEMBER 1"/>
    <property type="match status" value="1"/>
</dbReference>
<reference evidence="2" key="1">
    <citation type="submission" date="2021-01" db="EMBL/GenBank/DDBJ databases">
        <authorList>
            <person name="Corre E."/>
            <person name="Pelletier E."/>
            <person name="Niang G."/>
            <person name="Scheremetjew M."/>
            <person name="Finn R."/>
            <person name="Kale V."/>
            <person name="Holt S."/>
            <person name="Cochrane G."/>
            <person name="Meng A."/>
            <person name="Brown T."/>
            <person name="Cohen L."/>
        </authorList>
    </citation>
    <scope>NUCLEOTIDE SEQUENCE</scope>
    <source>
        <strain evidence="2">CCMP1320</strain>
    </source>
</reference>
<evidence type="ECO:0000313" key="2">
    <source>
        <dbReference type="EMBL" id="CAE0488676.1"/>
    </source>
</evidence>
<dbReference type="AlphaFoldDB" id="A0A7S3QPU2"/>
<feature type="compositionally biased region" description="Basic and acidic residues" evidence="1">
    <location>
        <begin position="28"/>
        <end position="53"/>
    </location>
</feature>
<protein>
    <recommendedName>
        <fullName evidence="3">CBF1-interacting co-repressor CIR N-terminal domain-containing protein</fullName>
    </recommendedName>
</protein>
<feature type="region of interest" description="Disordered" evidence="1">
    <location>
        <begin position="28"/>
        <end position="88"/>
    </location>
</feature>
<proteinExistence type="predicted"/>
<gene>
    <name evidence="2" type="ORF">DTER00134_LOCUS3746</name>
</gene>
<name>A0A7S3QPU2_DUNTE</name>